<dbReference type="AlphaFoldDB" id="A0A430FPR9"/>
<dbReference type="Proteomes" id="UP000287609">
    <property type="component" value="Unassembled WGS sequence"/>
</dbReference>
<evidence type="ECO:0000256" key="4">
    <source>
        <dbReference type="ARBA" id="ARBA00022729"/>
    </source>
</evidence>
<evidence type="ECO:0000256" key="2">
    <source>
        <dbReference type="ARBA" id="ARBA00005695"/>
    </source>
</evidence>
<feature type="region of interest" description="Disordered" evidence="5">
    <location>
        <begin position="1"/>
        <end position="50"/>
    </location>
</feature>
<dbReference type="Pfam" id="PF00496">
    <property type="entry name" value="SBP_bac_5"/>
    <property type="match status" value="1"/>
</dbReference>
<dbReference type="EMBL" id="QXGM01000002">
    <property type="protein sequence ID" value="RSX54837.1"/>
    <property type="molecule type" value="Genomic_DNA"/>
</dbReference>
<protein>
    <submittedName>
        <fullName evidence="8">ABC transporter substrate-binding protein</fullName>
    </submittedName>
</protein>
<keyword evidence="6" id="KW-0812">Transmembrane</keyword>
<gene>
    <name evidence="8" type="ORF">D2E26_0891</name>
</gene>
<dbReference type="SUPFAM" id="SSF53850">
    <property type="entry name" value="Periplasmic binding protein-like II"/>
    <property type="match status" value="1"/>
</dbReference>
<dbReference type="GO" id="GO:0015833">
    <property type="term" value="P:peptide transport"/>
    <property type="evidence" value="ECO:0007669"/>
    <property type="project" value="TreeGrafter"/>
</dbReference>
<keyword evidence="3" id="KW-0813">Transport</keyword>
<feature type="transmembrane region" description="Helical" evidence="6">
    <location>
        <begin position="74"/>
        <end position="97"/>
    </location>
</feature>
<dbReference type="InterPro" id="IPR039424">
    <property type="entry name" value="SBP_5"/>
</dbReference>
<feature type="compositionally biased region" description="Polar residues" evidence="5">
    <location>
        <begin position="35"/>
        <end position="50"/>
    </location>
</feature>
<dbReference type="GO" id="GO:1904680">
    <property type="term" value="F:peptide transmembrane transporter activity"/>
    <property type="evidence" value="ECO:0007669"/>
    <property type="project" value="TreeGrafter"/>
</dbReference>
<keyword evidence="4" id="KW-0732">Signal</keyword>
<keyword evidence="6" id="KW-0472">Membrane</keyword>
<evidence type="ECO:0000313" key="8">
    <source>
        <dbReference type="EMBL" id="RSX54837.1"/>
    </source>
</evidence>
<organism evidence="8 9">
    <name type="scientific">Bifidobacterium dolichotidis</name>
    <dbReference type="NCBI Taxonomy" id="2306976"/>
    <lineage>
        <taxon>Bacteria</taxon>
        <taxon>Bacillati</taxon>
        <taxon>Actinomycetota</taxon>
        <taxon>Actinomycetes</taxon>
        <taxon>Bifidobacteriales</taxon>
        <taxon>Bifidobacteriaceae</taxon>
        <taxon>Bifidobacterium</taxon>
    </lineage>
</organism>
<reference evidence="8 9" key="1">
    <citation type="submission" date="2018-09" db="EMBL/GenBank/DDBJ databases">
        <title>Characterization of the phylogenetic diversity of five novel species belonging to the genus Bifidobacterium.</title>
        <authorList>
            <person name="Lugli G.A."/>
            <person name="Duranti S."/>
            <person name="Milani C."/>
        </authorList>
    </citation>
    <scope>NUCLEOTIDE SEQUENCE [LARGE SCALE GENOMIC DNA]</scope>
    <source>
        <strain evidence="8 9">2036B</strain>
    </source>
</reference>
<evidence type="ECO:0000256" key="1">
    <source>
        <dbReference type="ARBA" id="ARBA00004196"/>
    </source>
</evidence>
<dbReference type="PANTHER" id="PTHR30290">
    <property type="entry name" value="PERIPLASMIC BINDING COMPONENT OF ABC TRANSPORTER"/>
    <property type="match status" value="1"/>
</dbReference>
<evidence type="ECO:0000313" key="9">
    <source>
        <dbReference type="Proteomes" id="UP000287609"/>
    </source>
</evidence>
<dbReference type="PANTHER" id="PTHR30290:SF10">
    <property type="entry name" value="PERIPLASMIC OLIGOPEPTIDE-BINDING PROTEIN-RELATED"/>
    <property type="match status" value="1"/>
</dbReference>
<keyword evidence="6" id="KW-1133">Transmembrane helix</keyword>
<keyword evidence="9" id="KW-1185">Reference proteome</keyword>
<feature type="domain" description="Solute-binding protein family 5" evidence="7">
    <location>
        <begin position="154"/>
        <end position="504"/>
    </location>
</feature>
<dbReference type="GO" id="GO:0043190">
    <property type="term" value="C:ATP-binding cassette (ABC) transporter complex"/>
    <property type="evidence" value="ECO:0007669"/>
    <property type="project" value="InterPro"/>
</dbReference>
<dbReference type="GO" id="GO:0042597">
    <property type="term" value="C:periplasmic space"/>
    <property type="evidence" value="ECO:0007669"/>
    <property type="project" value="UniProtKB-ARBA"/>
</dbReference>
<proteinExistence type="inferred from homology"/>
<comment type="similarity">
    <text evidence="2">Belongs to the bacterial solute-binding protein 5 family.</text>
</comment>
<comment type="subcellular location">
    <subcellularLocation>
        <location evidence="1">Cell envelope</location>
    </subcellularLocation>
</comment>
<evidence type="ECO:0000256" key="3">
    <source>
        <dbReference type="ARBA" id="ARBA00022448"/>
    </source>
</evidence>
<dbReference type="Gene3D" id="3.90.76.10">
    <property type="entry name" value="Dipeptide-binding Protein, Domain 1"/>
    <property type="match status" value="1"/>
</dbReference>
<accession>A0A430FPR9</accession>
<dbReference type="InterPro" id="IPR030678">
    <property type="entry name" value="Peptide/Ni-bd"/>
</dbReference>
<dbReference type="Gene3D" id="3.40.190.10">
    <property type="entry name" value="Periplasmic binding protein-like II"/>
    <property type="match status" value="1"/>
</dbReference>
<dbReference type="GO" id="GO:0030313">
    <property type="term" value="C:cell envelope"/>
    <property type="evidence" value="ECO:0007669"/>
    <property type="project" value="UniProtKB-SubCell"/>
</dbReference>
<sequence length="581" mass="63735">MTKPTGAHDRFDASEEPTTTENTAEKKAEKPAMPMNTTENKPSMNNVTSLDPTLQAAGTAKGPKKGSNKSKRHVPGWAIVLAIIAALALIIGGVLMAKKNSGTAANKTPETNVTIGAKLAPTNLDIRNTAGTALDQVLIGNVYESLVGRDSDNNVKPGLAKSWQISDDGKTYTFELHDGMKFSNGDVLNADDVVWSLNESRKEGTHNADVLSAIENVTAPDDNTVVLTLKHPDSDLLWNLSGRAGLVFDVDAEGKYNPKTQAVGSGPFTVQRFIADDSVTLKRNDNYWGKNKAKTEQITIKYFADDNAAVNALKSGDVAVLAPVMPTVKKTFEEDPTHYTTIAGDDTDKYVLAMNNAAGKVTADKRVRQAIRYAIDHNELIAAWGNTDKPLYGPIPSLDPGYEDLSSLYPHDEAKAKQLLKEAGYDAQHPLKITLTYPNTYGPELGDMLRSQLSRVGIDLDVHMVEFSAWLEQVYTNKNYDLSLVDHNESHDIGNWANPDYYFNYNNAEVQKLITDARTNPDEKKSNELLKQAARIISEDAAADWLFNFRATTAMAKGVENFPVNMNQTFMPLADFTYTKQ</sequence>
<dbReference type="PIRSF" id="PIRSF002741">
    <property type="entry name" value="MppA"/>
    <property type="match status" value="1"/>
</dbReference>
<dbReference type="Gene3D" id="3.10.105.10">
    <property type="entry name" value="Dipeptide-binding Protein, Domain 3"/>
    <property type="match status" value="1"/>
</dbReference>
<evidence type="ECO:0000256" key="6">
    <source>
        <dbReference type="SAM" id="Phobius"/>
    </source>
</evidence>
<dbReference type="InterPro" id="IPR000914">
    <property type="entry name" value="SBP_5_dom"/>
</dbReference>
<comment type="caution">
    <text evidence="8">The sequence shown here is derived from an EMBL/GenBank/DDBJ whole genome shotgun (WGS) entry which is preliminary data.</text>
</comment>
<dbReference type="RefSeq" id="WP_241218874.1">
    <property type="nucleotide sequence ID" value="NZ_QXGM01000002.1"/>
</dbReference>
<evidence type="ECO:0000256" key="5">
    <source>
        <dbReference type="SAM" id="MobiDB-lite"/>
    </source>
</evidence>
<name>A0A430FPR9_9BIFI</name>
<dbReference type="CDD" id="cd08494">
    <property type="entry name" value="PBP2_NikA_DppA_OppA_like_6"/>
    <property type="match status" value="1"/>
</dbReference>
<evidence type="ECO:0000259" key="7">
    <source>
        <dbReference type="Pfam" id="PF00496"/>
    </source>
</evidence>
<feature type="compositionally biased region" description="Basic and acidic residues" evidence="5">
    <location>
        <begin position="1"/>
        <end position="13"/>
    </location>
</feature>